<dbReference type="Proteomes" id="UP001057375">
    <property type="component" value="Unassembled WGS sequence"/>
</dbReference>
<feature type="non-terminal residue" evidence="1">
    <location>
        <position position="60"/>
    </location>
</feature>
<keyword evidence="2" id="KW-1185">Reference proteome</keyword>
<name>A0ABQ5KWX1_9EUKA</name>
<comment type="caution">
    <text evidence="1">The sequence shown here is derived from an EMBL/GenBank/DDBJ whole genome shotgun (WGS) entry which is preliminary data.</text>
</comment>
<dbReference type="EMBL" id="BQXS01004325">
    <property type="protein sequence ID" value="GKT36945.1"/>
    <property type="molecule type" value="Genomic_DNA"/>
</dbReference>
<protein>
    <submittedName>
        <fullName evidence="1">Uncharacterized protein</fullName>
    </submittedName>
</protein>
<evidence type="ECO:0000313" key="2">
    <source>
        <dbReference type="Proteomes" id="UP001057375"/>
    </source>
</evidence>
<organism evidence="1 2">
    <name type="scientific">Aduncisulcus paluster</name>
    <dbReference type="NCBI Taxonomy" id="2918883"/>
    <lineage>
        <taxon>Eukaryota</taxon>
        <taxon>Metamonada</taxon>
        <taxon>Carpediemonas-like organisms</taxon>
        <taxon>Aduncisulcus</taxon>
    </lineage>
</organism>
<evidence type="ECO:0000313" key="1">
    <source>
        <dbReference type="EMBL" id="GKT36945.1"/>
    </source>
</evidence>
<sequence length="60" mass="6246">MGDAGSRDHGVGLLCRLRDECPHHLRKVTFPGILTGGEGLGAQHYPITGNDHGTIVGVGV</sequence>
<gene>
    <name evidence="1" type="ORF">ADUPG1_003241</name>
</gene>
<reference evidence="1" key="1">
    <citation type="submission" date="2022-03" db="EMBL/GenBank/DDBJ databases">
        <title>Draft genome sequence of Aduncisulcus paluster, a free-living microaerophilic Fornicata.</title>
        <authorList>
            <person name="Yuyama I."/>
            <person name="Kume K."/>
            <person name="Tamura T."/>
            <person name="Inagaki Y."/>
            <person name="Hashimoto T."/>
        </authorList>
    </citation>
    <scope>NUCLEOTIDE SEQUENCE</scope>
    <source>
        <strain evidence="1">NY0171</strain>
    </source>
</reference>
<proteinExistence type="predicted"/>
<accession>A0ABQ5KWX1</accession>